<dbReference type="OrthoDB" id="10012048at2759"/>
<gene>
    <name evidence="2" type="ORF">LARI1_G007678</name>
</gene>
<accession>A0A8T9B3Y2</accession>
<dbReference type="AlphaFoldDB" id="A0A8T9B3Y2"/>
<evidence type="ECO:0000256" key="1">
    <source>
        <dbReference type="SAM" id="MobiDB-lite"/>
    </source>
</evidence>
<name>A0A8T9B3Y2_9HELO</name>
<evidence type="ECO:0000313" key="3">
    <source>
        <dbReference type="Proteomes" id="UP000469559"/>
    </source>
</evidence>
<proteinExistence type="predicted"/>
<feature type="compositionally biased region" description="Basic residues" evidence="1">
    <location>
        <begin position="50"/>
        <end position="65"/>
    </location>
</feature>
<dbReference type="EMBL" id="QGMF01000626">
    <property type="protein sequence ID" value="TVY14740.1"/>
    <property type="molecule type" value="Genomic_DNA"/>
</dbReference>
<sequence>MRLLHATNPAPAAPPPANAQHASTHSTRSPHSSAPRTCAQAPVSQPGSGRKQKTIKRARTKKRKRDHEPEFNLNAEETREELLCELMGVENSGMEPEGDTFDEDGTSAEMAAWAREWGAPGLEPQRRKEMVGEILAYGLADNGGDYYSFCRGDWADDMNTSHCASCGDCMDWREWHCKKCNRCTYGVSIPCQGCGGVSSSYHDL</sequence>
<feature type="compositionally biased region" description="Polar residues" evidence="1">
    <location>
        <begin position="20"/>
        <end position="35"/>
    </location>
</feature>
<feature type="compositionally biased region" description="Basic and acidic residues" evidence="1">
    <location>
        <begin position="66"/>
        <end position="77"/>
    </location>
</feature>
<comment type="caution">
    <text evidence="2">The sequence shown here is derived from an EMBL/GenBank/DDBJ whole genome shotgun (WGS) entry which is preliminary data.</text>
</comment>
<reference evidence="2 3" key="1">
    <citation type="submission" date="2018-05" db="EMBL/GenBank/DDBJ databases">
        <title>Whole genome sequencing for identification of molecular markers to develop diagnostic detection tools for the regulated plant pathogen Lachnellula willkommii.</title>
        <authorList>
            <person name="Giroux E."/>
            <person name="Bilodeau G."/>
        </authorList>
    </citation>
    <scope>NUCLEOTIDE SEQUENCE [LARGE SCALE GENOMIC DNA]</scope>
    <source>
        <strain evidence="2 3">CBS 203.66</strain>
    </source>
</reference>
<organism evidence="2 3">
    <name type="scientific">Lachnellula arida</name>
    <dbReference type="NCBI Taxonomy" id="1316785"/>
    <lineage>
        <taxon>Eukaryota</taxon>
        <taxon>Fungi</taxon>
        <taxon>Dikarya</taxon>
        <taxon>Ascomycota</taxon>
        <taxon>Pezizomycotina</taxon>
        <taxon>Leotiomycetes</taxon>
        <taxon>Helotiales</taxon>
        <taxon>Lachnaceae</taxon>
        <taxon>Lachnellula</taxon>
    </lineage>
</organism>
<evidence type="ECO:0000313" key="2">
    <source>
        <dbReference type="EMBL" id="TVY14740.1"/>
    </source>
</evidence>
<keyword evidence="3" id="KW-1185">Reference proteome</keyword>
<protein>
    <submittedName>
        <fullName evidence="2">Uncharacterized protein</fullName>
    </submittedName>
</protein>
<feature type="region of interest" description="Disordered" evidence="1">
    <location>
        <begin position="1"/>
        <end position="77"/>
    </location>
</feature>
<dbReference type="Proteomes" id="UP000469559">
    <property type="component" value="Unassembled WGS sequence"/>
</dbReference>